<dbReference type="STRING" id="861298.SAMN04488136_13328"/>
<reference evidence="2 3" key="1">
    <citation type="submission" date="2016-10" db="EMBL/GenBank/DDBJ databases">
        <authorList>
            <person name="de Groot N.N."/>
        </authorList>
    </citation>
    <scope>NUCLEOTIDE SEQUENCE [LARGE SCALE GENOMIC DNA]</scope>
    <source>
        <strain evidence="2 3">CGMCC 1.10228</strain>
    </source>
</reference>
<organism evidence="2 3">
    <name type="scientific">Vibrio xiamenensis</name>
    <dbReference type="NCBI Taxonomy" id="861298"/>
    <lineage>
        <taxon>Bacteria</taxon>
        <taxon>Pseudomonadati</taxon>
        <taxon>Pseudomonadota</taxon>
        <taxon>Gammaproteobacteria</taxon>
        <taxon>Vibrionales</taxon>
        <taxon>Vibrionaceae</taxon>
        <taxon>Vibrio</taxon>
    </lineage>
</organism>
<dbReference type="PANTHER" id="PTHR33657:SF6">
    <property type="entry name" value="SECRETED PROTEIN"/>
    <property type="match status" value="1"/>
</dbReference>
<proteinExistence type="predicted"/>
<protein>
    <submittedName>
        <fullName evidence="2">Necrosis inducing protein (NPP1)</fullName>
    </submittedName>
</protein>
<feature type="chain" id="PRO_5011500952" evidence="1">
    <location>
        <begin position="25"/>
        <end position="264"/>
    </location>
</feature>
<dbReference type="Proteomes" id="UP000198854">
    <property type="component" value="Unassembled WGS sequence"/>
</dbReference>
<feature type="signal peptide" evidence="1">
    <location>
        <begin position="1"/>
        <end position="24"/>
    </location>
</feature>
<dbReference type="PANTHER" id="PTHR33657">
    <property type="entry name" value="DOMAIN PROTEIN, PUTATIVE (AFU_ORTHOLOGUE AFUA_5G00600)-RELATED"/>
    <property type="match status" value="1"/>
</dbReference>
<gene>
    <name evidence="2" type="ORF">SAMN04488136_13328</name>
</gene>
<keyword evidence="1" id="KW-0732">Signal</keyword>
<sequence length="264" mass="28857">MKGQIFSRAALAVVMLSGSSQVLADDFAKLDQALPTQTDASSIAPVFDFDSDSCLPSAGVSRSGEQNGGLKPSGGLTSGCRSENFLDLSNSYHRYACIESDGDQYCGHFYALYFLKDQILDGIESGHRHDWEHVAIWTKNGTVTHGSYSAHGDLTTEAKADLDSEGDHIKFVYHKDGLLTHAMRFSKTDEQAENPYGEFVTPEIVSWYSMEGDSVSNSELRNKLNTFDYGSANVPIKDSNFLTNLNDGKPDSYPTFTSDSVTNA</sequence>
<keyword evidence="3" id="KW-1185">Reference proteome</keyword>
<dbReference type="EMBL" id="FNDD01000033">
    <property type="protein sequence ID" value="SDH87172.1"/>
    <property type="molecule type" value="Genomic_DNA"/>
</dbReference>
<evidence type="ECO:0000256" key="1">
    <source>
        <dbReference type="SAM" id="SignalP"/>
    </source>
</evidence>
<dbReference type="Pfam" id="PF05630">
    <property type="entry name" value="NPP1"/>
    <property type="match status" value="1"/>
</dbReference>
<dbReference type="RefSeq" id="WP_218122028.1">
    <property type="nucleotide sequence ID" value="NZ_FNDD01000033.1"/>
</dbReference>
<accession>A0A1G8FYE4</accession>
<dbReference type="PIRSF" id="PIRSF029958">
    <property type="entry name" value="Necrosis-inducing_protein"/>
    <property type="match status" value="1"/>
</dbReference>
<name>A0A1G8FYE4_9VIBR</name>
<dbReference type="InterPro" id="IPR008701">
    <property type="entry name" value="NPP1"/>
</dbReference>
<evidence type="ECO:0000313" key="2">
    <source>
        <dbReference type="EMBL" id="SDH87172.1"/>
    </source>
</evidence>
<dbReference type="AlphaFoldDB" id="A0A1G8FYE4"/>
<evidence type="ECO:0000313" key="3">
    <source>
        <dbReference type="Proteomes" id="UP000198854"/>
    </source>
</evidence>